<dbReference type="EMBL" id="CP001804">
    <property type="protein sequence ID" value="ACY16556.1"/>
    <property type="molecule type" value="Genomic_DNA"/>
</dbReference>
<dbReference type="CDD" id="cd14014">
    <property type="entry name" value="STKc_PknB_like"/>
    <property type="match status" value="1"/>
</dbReference>
<evidence type="ECO:0000256" key="3">
    <source>
        <dbReference type="ARBA" id="ARBA00022777"/>
    </source>
</evidence>
<dbReference type="SMART" id="SM00220">
    <property type="entry name" value="S_TKc"/>
    <property type="match status" value="1"/>
</dbReference>
<dbReference type="Proteomes" id="UP000001880">
    <property type="component" value="Chromosome"/>
</dbReference>
<dbReference type="InterPro" id="IPR011009">
    <property type="entry name" value="Kinase-like_dom_sf"/>
</dbReference>
<keyword evidence="2" id="KW-0547">Nucleotide-binding</keyword>
<dbReference type="eggNOG" id="COG0515">
    <property type="taxonomic scope" value="Bacteria"/>
</dbReference>
<evidence type="ECO:0000313" key="7">
    <source>
        <dbReference type="Proteomes" id="UP000001880"/>
    </source>
</evidence>
<dbReference type="STRING" id="502025.Hoch_4057"/>
<proteinExistence type="predicted"/>
<dbReference type="PANTHER" id="PTHR43289:SF34">
    <property type="entry name" value="SERINE_THREONINE-PROTEIN KINASE YBDM-RELATED"/>
    <property type="match status" value="1"/>
</dbReference>
<protein>
    <submittedName>
        <fullName evidence="6">Serine/threonine protein kinase</fullName>
    </submittedName>
</protein>
<dbReference type="Pfam" id="PF13191">
    <property type="entry name" value="AAA_16"/>
    <property type="match status" value="1"/>
</dbReference>
<gene>
    <name evidence="6" type="ordered locus">Hoch_4057</name>
</gene>
<dbReference type="SUPFAM" id="SSF48452">
    <property type="entry name" value="TPR-like"/>
    <property type="match status" value="2"/>
</dbReference>
<dbReference type="eggNOG" id="COG0457">
    <property type="taxonomic scope" value="Bacteria"/>
</dbReference>
<keyword evidence="1" id="KW-0808">Transferase</keyword>
<dbReference type="SUPFAM" id="SSF52540">
    <property type="entry name" value="P-loop containing nucleoside triphosphate hydrolases"/>
    <property type="match status" value="1"/>
</dbReference>
<sequence length="1321" mass="141340">MQVGAVIAERYRLERIAGSGGMGTVYCARDLERDRAVAVKLGHAGASSENNRRTVREARILAERLTVMRHPHIVDYVDHGIAPSGVPFLVMEWLEGCSLSARLKRAPLGEGETIALALRLARALAAVHGCGVVHRDLKPGNVFLPGDDLARVKLIDFGLVRVDAEQSQLTRSGILLGTPGFMAPEQVDEAGAVDARADLYALGAVMFACLTQRPPFAGTHFMAILGRLAFEEAPRVSELGAAVSPALDELIARLLSKDPDERPATADALAELLAPLLAEAGQRRAGGALGGHARLPATAVSRGEQAFLTALLAGPLQLQSPGGARSAALVSSHGAEVMELADATLLAVFAAATAPEDTAVRAARCAMALRHDHPGVSVALATGRGTTHGRRPVGEVIERVVALHFEPAAPRAGLLASEDATLVSARSGGVLIDDVTAGLLGNRFTLELEDAPGRSYRLLAERAAAPDPASESFDGACIGRERELGVLSALLEECVELSEPRRILLLGAAGAGKSRLAHAFLDSLDEIPTESDTAVEGGPGGAGMAPRVWRVAGDPVRASSSLGFLGQLVSCAADLGEVAGSDERRAALASYLRQLVPAAEAPRVIAFLSEIAGLPLPAGADLQLREARQDARLMHDQMLRACEDWLDAVAATAPLVLVLDDLQWCDLPSARFLDTALRNLGDRAIFALLLGRPETEALLAEVWGLPQFDRLPLRPLSRQACRALAAQWAPGALSEKQLARLVERADGNPFYLEELLRSARAGQGGELPGTVLALVGMRLAALPAEERRVLRAGSVFGSHFWPSGVAALLGPDTSSAEVRALLEHLVRRDLVRPERRVSLAGEAGYRFRHELVREAAYAMLPDEDCVRAHRRAGTWLEEAGERDAAVLAEHYRRGRDAGRARPWFRRAAEQALEADDVQAALVHVARAVDYGADGEELGALRLLEAEALNWTADHRGARRAAAEAMEHLPRGGDAWALAAHQRSWAAIYDGDNATVLEVAAALLERAGAQPSEAFQVALARCATHLGALNEYQQAAACEQRLRALDSPPTPSVSGTIHHMRALLAGLAGRADKAARWFLAAIEQWELAGNMRQAALDGNNLGVTLRELGQYERAEAASRAAFELGQRLAIEHLVEASRDDLAMALVRQDRLEEARALLARGDIARQPFRGVYRAQLEIRAGHPARALEHLEQAMRWYQHEVSSDAPAVTQAVRARALLALGRVDEAVRASRAGMAYVLAGGTLQEGEALLRLVFAESLLATGEREHARLAIAEAWARIEYKAGQIDDPMWRQSFLQAVDEHRRTADLARYLGANAGDEPGGA</sequence>
<evidence type="ECO:0000256" key="1">
    <source>
        <dbReference type="ARBA" id="ARBA00022679"/>
    </source>
</evidence>
<accession>D0LJI2</accession>
<reference evidence="6 7" key="1">
    <citation type="journal article" date="2010" name="Stand. Genomic Sci.">
        <title>Complete genome sequence of Haliangium ochraceum type strain (SMP-2).</title>
        <authorList>
            <consortium name="US DOE Joint Genome Institute (JGI-PGF)"/>
            <person name="Ivanova N."/>
            <person name="Daum C."/>
            <person name="Lang E."/>
            <person name="Abt B."/>
            <person name="Kopitz M."/>
            <person name="Saunders E."/>
            <person name="Lapidus A."/>
            <person name="Lucas S."/>
            <person name="Glavina Del Rio T."/>
            <person name="Nolan M."/>
            <person name="Tice H."/>
            <person name="Copeland A."/>
            <person name="Cheng J.F."/>
            <person name="Chen F."/>
            <person name="Bruce D."/>
            <person name="Goodwin L."/>
            <person name="Pitluck S."/>
            <person name="Mavromatis K."/>
            <person name="Pati A."/>
            <person name="Mikhailova N."/>
            <person name="Chen A."/>
            <person name="Palaniappan K."/>
            <person name="Land M."/>
            <person name="Hauser L."/>
            <person name="Chang Y.J."/>
            <person name="Jeffries C.D."/>
            <person name="Detter J.C."/>
            <person name="Brettin T."/>
            <person name="Rohde M."/>
            <person name="Goker M."/>
            <person name="Bristow J."/>
            <person name="Markowitz V."/>
            <person name="Eisen J.A."/>
            <person name="Hugenholtz P."/>
            <person name="Kyrpides N.C."/>
            <person name="Klenk H.P."/>
        </authorList>
    </citation>
    <scope>NUCLEOTIDE SEQUENCE [LARGE SCALE GENOMIC DNA]</scope>
    <source>
        <strain evidence="7">DSM 14365 / CIP 107738 / JCM 11303 / AJ 13395 / SMP-2</strain>
    </source>
</reference>
<dbReference type="Gene3D" id="3.40.50.300">
    <property type="entry name" value="P-loop containing nucleotide triphosphate hydrolases"/>
    <property type="match status" value="1"/>
</dbReference>
<dbReference type="GO" id="GO:0005524">
    <property type="term" value="F:ATP binding"/>
    <property type="evidence" value="ECO:0007669"/>
    <property type="project" value="UniProtKB-KW"/>
</dbReference>
<dbReference type="Gene3D" id="1.25.40.10">
    <property type="entry name" value="Tetratricopeptide repeat domain"/>
    <property type="match status" value="1"/>
</dbReference>
<dbReference type="eggNOG" id="COG3899">
    <property type="taxonomic scope" value="Bacteria"/>
</dbReference>
<name>D0LJI2_HALO1</name>
<evidence type="ECO:0000256" key="2">
    <source>
        <dbReference type="ARBA" id="ARBA00022741"/>
    </source>
</evidence>
<dbReference type="InterPro" id="IPR000719">
    <property type="entry name" value="Prot_kinase_dom"/>
</dbReference>
<evidence type="ECO:0000259" key="5">
    <source>
        <dbReference type="PROSITE" id="PS50011"/>
    </source>
</evidence>
<keyword evidence="3 6" id="KW-0418">Kinase</keyword>
<feature type="domain" description="Protein kinase" evidence="5">
    <location>
        <begin position="11"/>
        <end position="277"/>
    </location>
</feature>
<evidence type="ECO:0000256" key="4">
    <source>
        <dbReference type="ARBA" id="ARBA00022840"/>
    </source>
</evidence>
<dbReference type="PANTHER" id="PTHR43289">
    <property type="entry name" value="MITOGEN-ACTIVATED PROTEIN KINASE KINASE KINASE 20-RELATED"/>
    <property type="match status" value="1"/>
</dbReference>
<keyword evidence="7" id="KW-1185">Reference proteome</keyword>
<dbReference type="KEGG" id="hoh:Hoch_4057"/>
<dbReference type="Pfam" id="PF00069">
    <property type="entry name" value="Pkinase"/>
    <property type="match status" value="1"/>
</dbReference>
<dbReference type="InterPro" id="IPR011990">
    <property type="entry name" value="TPR-like_helical_dom_sf"/>
</dbReference>
<evidence type="ECO:0000313" key="6">
    <source>
        <dbReference type="EMBL" id="ACY16556.1"/>
    </source>
</evidence>
<dbReference type="GO" id="GO:0004674">
    <property type="term" value="F:protein serine/threonine kinase activity"/>
    <property type="evidence" value="ECO:0007669"/>
    <property type="project" value="UniProtKB-KW"/>
</dbReference>
<keyword evidence="6" id="KW-0723">Serine/threonine-protein kinase</keyword>
<dbReference type="Gene3D" id="3.30.200.20">
    <property type="entry name" value="Phosphorylase Kinase, domain 1"/>
    <property type="match status" value="1"/>
</dbReference>
<keyword evidence="4" id="KW-0067">ATP-binding</keyword>
<dbReference type="PROSITE" id="PS50011">
    <property type="entry name" value="PROTEIN_KINASE_DOM"/>
    <property type="match status" value="1"/>
</dbReference>
<dbReference type="HOGENOM" id="CLU_006367_0_0_7"/>
<dbReference type="InterPro" id="IPR027417">
    <property type="entry name" value="P-loop_NTPase"/>
</dbReference>
<dbReference type="InterPro" id="IPR041664">
    <property type="entry name" value="AAA_16"/>
</dbReference>
<dbReference type="PROSITE" id="PS00108">
    <property type="entry name" value="PROTEIN_KINASE_ST"/>
    <property type="match status" value="1"/>
</dbReference>
<dbReference type="SUPFAM" id="SSF56112">
    <property type="entry name" value="Protein kinase-like (PK-like)"/>
    <property type="match status" value="1"/>
</dbReference>
<dbReference type="InterPro" id="IPR008271">
    <property type="entry name" value="Ser/Thr_kinase_AS"/>
</dbReference>
<dbReference type="Gene3D" id="1.10.510.10">
    <property type="entry name" value="Transferase(Phosphotransferase) domain 1"/>
    <property type="match status" value="1"/>
</dbReference>
<organism evidence="6 7">
    <name type="scientific">Haliangium ochraceum (strain DSM 14365 / JCM 11303 / SMP-2)</name>
    <dbReference type="NCBI Taxonomy" id="502025"/>
    <lineage>
        <taxon>Bacteria</taxon>
        <taxon>Pseudomonadati</taxon>
        <taxon>Myxococcota</taxon>
        <taxon>Polyangia</taxon>
        <taxon>Haliangiales</taxon>
        <taxon>Kofleriaceae</taxon>
        <taxon>Haliangium</taxon>
    </lineage>
</organism>